<dbReference type="InterPro" id="IPR041920">
    <property type="entry name" value="ROS/MUCR_sf"/>
</dbReference>
<reference evidence="2 3" key="1">
    <citation type="submission" date="2020-08" db="EMBL/GenBank/DDBJ databases">
        <title>Genomic Encyclopedia of Type Strains, Phase IV (KMG-IV): sequencing the most valuable type-strain genomes for metagenomic binning, comparative biology and taxonomic classification.</title>
        <authorList>
            <person name="Goeker M."/>
        </authorList>
    </citation>
    <scope>NUCLEOTIDE SEQUENCE [LARGE SCALE GENOMIC DNA]</scope>
    <source>
        <strain evidence="2 3">DSM 102235</strain>
    </source>
</reference>
<name>A0A7W6DSW8_9RHOB</name>
<dbReference type="InterPro" id="IPR008807">
    <property type="entry name" value="ROS_MUCR"/>
</dbReference>
<dbReference type="EMBL" id="JACIEJ010000009">
    <property type="protein sequence ID" value="MBB3987101.1"/>
    <property type="molecule type" value="Genomic_DNA"/>
</dbReference>
<evidence type="ECO:0000256" key="1">
    <source>
        <dbReference type="ARBA" id="ARBA00007031"/>
    </source>
</evidence>
<comment type="caution">
    <text evidence="2">The sequence shown here is derived from an EMBL/GenBank/DDBJ whole genome shotgun (WGS) entry which is preliminary data.</text>
</comment>
<proteinExistence type="inferred from homology"/>
<dbReference type="GO" id="GO:0006355">
    <property type="term" value="P:regulation of DNA-templated transcription"/>
    <property type="evidence" value="ECO:0007669"/>
    <property type="project" value="InterPro"/>
</dbReference>
<dbReference type="Pfam" id="PF05443">
    <property type="entry name" value="ROS_MUCR"/>
    <property type="match status" value="1"/>
</dbReference>
<dbReference type="GO" id="GO:0003677">
    <property type="term" value="F:DNA binding"/>
    <property type="evidence" value="ECO:0007669"/>
    <property type="project" value="InterPro"/>
</dbReference>
<dbReference type="Proteomes" id="UP000541426">
    <property type="component" value="Unassembled WGS sequence"/>
</dbReference>
<dbReference type="AlphaFoldDB" id="A0A7W6DSW8"/>
<dbReference type="Gene3D" id="1.10.10.1550">
    <property type="entry name" value="ROS/MUCR transcriptional regulator protein"/>
    <property type="match status" value="1"/>
</dbReference>
<sequence length="47" mass="5656">MRRHLRETLGMTAEEYRAKWNLPEDYPMVSRAYADQRKAARSMKRQG</sequence>
<keyword evidence="3" id="KW-1185">Reference proteome</keyword>
<dbReference type="GO" id="GO:0008270">
    <property type="term" value="F:zinc ion binding"/>
    <property type="evidence" value="ECO:0007669"/>
    <property type="project" value="InterPro"/>
</dbReference>
<gene>
    <name evidence="2" type="ORF">GGQ68_003447</name>
</gene>
<comment type="similarity">
    <text evidence="1">Belongs to the ros/MucR family.</text>
</comment>
<evidence type="ECO:0000313" key="3">
    <source>
        <dbReference type="Proteomes" id="UP000541426"/>
    </source>
</evidence>
<evidence type="ECO:0000313" key="2">
    <source>
        <dbReference type="EMBL" id="MBB3987101.1"/>
    </source>
</evidence>
<organism evidence="2 3">
    <name type="scientific">Sagittula marina</name>
    <dbReference type="NCBI Taxonomy" id="943940"/>
    <lineage>
        <taxon>Bacteria</taxon>
        <taxon>Pseudomonadati</taxon>
        <taxon>Pseudomonadota</taxon>
        <taxon>Alphaproteobacteria</taxon>
        <taxon>Rhodobacterales</taxon>
        <taxon>Roseobacteraceae</taxon>
        <taxon>Sagittula</taxon>
    </lineage>
</organism>
<protein>
    <submittedName>
        <fullName evidence="2">Putative transcriptional regulator</fullName>
    </submittedName>
</protein>
<accession>A0A7W6DSW8</accession>